<keyword evidence="1" id="KW-0575">Peroxidase</keyword>
<evidence type="ECO:0000256" key="3">
    <source>
        <dbReference type="ARBA" id="ARBA00023002"/>
    </source>
</evidence>
<name>A0A5B2VUW5_9HYPH</name>
<proteinExistence type="predicted"/>
<accession>A0A5B2VUW5</accession>
<organism evidence="7 8">
    <name type="scientific">Salinarimonas soli</name>
    <dbReference type="NCBI Taxonomy" id="1638099"/>
    <lineage>
        <taxon>Bacteria</taxon>
        <taxon>Pseudomonadati</taxon>
        <taxon>Pseudomonadota</taxon>
        <taxon>Alphaproteobacteria</taxon>
        <taxon>Hyphomicrobiales</taxon>
        <taxon>Salinarimonadaceae</taxon>
        <taxon>Salinarimonas</taxon>
    </lineage>
</organism>
<keyword evidence="2" id="KW-0049">Antioxidant</keyword>
<dbReference type="InterPro" id="IPR036249">
    <property type="entry name" value="Thioredoxin-like_sf"/>
</dbReference>
<evidence type="ECO:0000313" key="7">
    <source>
        <dbReference type="EMBL" id="KAA2242102.1"/>
    </source>
</evidence>
<dbReference type="PROSITE" id="PS51352">
    <property type="entry name" value="THIOREDOXIN_2"/>
    <property type="match status" value="1"/>
</dbReference>
<keyword evidence="3" id="KW-0560">Oxidoreductase</keyword>
<dbReference type="Proteomes" id="UP000323142">
    <property type="component" value="Unassembled WGS sequence"/>
</dbReference>
<evidence type="ECO:0000256" key="1">
    <source>
        <dbReference type="ARBA" id="ARBA00022559"/>
    </source>
</evidence>
<dbReference type="GO" id="GO:0005737">
    <property type="term" value="C:cytoplasm"/>
    <property type="evidence" value="ECO:0007669"/>
    <property type="project" value="TreeGrafter"/>
</dbReference>
<dbReference type="InterPro" id="IPR050924">
    <property type="entry name" value="Peroxiredoxin_BCP/PrxQ"/>
</dbReference>
<dbReference type="InterPro" id="IPR013740">
    <property type="entry name" value="Redoxin"/>
</dbReference>
<dbReference type="RefSeq" id="WP_149815710.1">
    <property type="nucleotide sequence ID" value="NZ_VUOA01000007.1"/>
</dbReference>
<evidence type="ECO:0000256" key="4">
    <source>
        <dbReference type="ARBA" id="ARBA00023157"/>
    </source>
</evidence>
<reference evidence="7 8" key="2">
    <citation type="submission" date="2019-09" db="EMBL/GenBank/DDBJ databases">
        <authorList>
            <person name="Jin C."/>
        </authorList>
    </citation>
    <scope>NUCLEOTIDE SEQUENCE [LARGE SCALE GENOMIC DNA]</scope>
    <source>
        <strain evidence="7 8">BN140002</strain>
    </source>
</reference>
<dbReference type="PANTHER" id="PTHR42801:SF21">
    <property type="entry name" value="BCPB PROTEIN"/>
    <property type="match status" value="1"/>
</dbReference>
<dbReference type="GO" id="GO:0008379">
    <property type="term" value="F:thioredoxin peroxidase activity"/>
    <property type="evidence" value="ECO:0007669"/>
    <property type="project" value="TreeGrafter"/>
</dbReference>
<comment type="caution">
    <text evidence="7">The sequence shown here is derived from an EMBL/GenBank/DDBJ whole genome shotgun (WGS) entry which is preliminary data.</text>
</comment>
<evidence type="ECO:0000256" key="2">
    <source>
        <dbReference type="ARBA" id="ARBA00022862"/>
    </source>
</evidence>
<dbReference type="SUPFAM" id="SSF52833">
    <property type="entry name" value="Thioredoxin-like"/>
    <property type="match status" value="1"/>
</dbReference>
<dbReference type="GO" id="GO:0034599">
    <property type="term" value="P:cellular response to oxidative stress"/>
    <property type="evidence" value="ECO:0007669"/>
    <property type="project" value="TreeGrafter"/>
</dbReference>
<dbReference type="GO" id="GO:0045454">
    <property type="term" value="P:cell redox homeostasis"/>
    <property type="evidence" value="ECO:0007669"/>
    <property type="project" value="TreeGrafter"/>
</dbReference>
<keyword evidence="4" id="KW-1015">Disulfide bond</keyword>
<evidence type="ECO:0000256" key="5">
    <source>
        <dbReference type="ARBA" id="ARBA00023284"/>
    </source>
</evidence>
<dbReference type="EMBL" id="VUOA01000007">
    <property type="protein sequence ID" value="KAA2242102.1"/>
    <property type="molecule type" value="Genomic_DNA"/>
</dbReference>
<dbReference type="Pfam" id="PF08534">
    <property type="entry name" value="Redoxin"/>
    <property type="match status" value="1"/>
</dbReference>
<evidence type="ECO:0000259" key="6">
    <source>
        <dbReference type="PROSITE" id="PS51352"/>
    </source>
</evidence>
<dbReference type="OrthoDB" id="5296483at2"/>
<keyword evidence="5" id="KW-0676">Redox-active center</keyword>
<protein>
    <submittedName>
        <fullName evidence="7">Peroxiredoxin</fullName>
    </submittedName>
</protein>
<feature type="domain" description="Thioredoxin" evidence="6">
    <location>
        <begin position="22"/>
        <end position="188"/>
    </location>
</feature>
<dbReference type="AlphaFoldDB" id="A0A5B2VUW5"/>
<dbReference type="PANTHER" id="PTHR42801">
    <property type="entry name" value="THIOREDOXIN-DEPENDENT PEROXIDE REDUCTASE"/>
    <property type="match status" value="1"/>
</dbReference>
<gene>
    <name evidence="7" type="ORF">F0L46_03825</name>
</gene>
<reference evidence="7 8" key="1">
    <citation type="submission" date="2019-09" db="EMBL/GenBank/DDBJ databases">
        <title>Salinarimonas rosea gen. nov., sp. nov., a new member of the a-2 subgroup of the Proteobacteria.</title>
        <authorList>
            <person name="Liu J."/>
        </authorList>
    </citation>
    <scope>NUCLEOTIDE SEQUENCE [LARGE SCALE GENOMIC DNA]</scope>
    <source>
        <strain evidence="7 8">BN140002</strain>
    </source>
</reference>
<dbReference type="CDD" id="cd03017">
    <property type="entry name" value="PRX_BCP"/>
    <property type="match status" value="1"/>
</dbReference>
<evidence type="ECO:0000313" key="8">
    <source>
        <dbReference type="Proteomes" id="UP000323142"/>
    </source>
</evidence>
<keyword evidence="8" id="KW-1185">Reference proteome</keyword>
<sequence>MENPAILPEALPRPEDDGAAAHLPGLILPALALPATDGTPVSLRDLPGRTIVYAYPRTAEPDRPPLVPDWNEIPGARGCTPQACAFRDHFAELRSLGAERVYGLSTQSTAYQREMAERLHLPFPVLSDEGLGLARALRLPTLEVAGLTLLKRLTMIVDDGRIAGVLYPVFPPDRSAAETAAWLRANPRGA</sequence>
<dbReference type="InterPro" id="IPR013766">
    <property type="entry name" value="Thioredoxin_domain"/>
</dbReference>
<dbReference type="Gene3D" id="3.40.30.10">
    <property type="entry name" value="Glutaredoxin"/>
    <property type="match status" value="1"/>
</dbReference>